<accession>A0A099IC40</accession>
<evidence type="ECO:0000313" key="1">
    <source>
        <dbReference type="EMBL" id="KGJ54493.1"/>
    </source>
</evidence>
<dbReference type="Proteomes" id="UP000030008">
    <property type="component" value="Unassembled WGS sequence"/>
</dbReference>
<sequence length="67" mass="7619">MTVFLQEAMEAVVTCTFILSMPIGSQYKKSEERTEMNEKIFSFDGPTRAGACRLFQSNNSQNSRSHH</sequence>
<reference evidence="1 2" key="1">
    <citation type="submission" date="2014-08" db="EMBL/GenBank/DDBJ databases">
        <title>Clostridium innocuum, an unnegligible vancomycin-resistant pathogen causing extra-intestinal infections.</title>
        <authorList>
            <person name="Feng Y."/>
            <person name="Chiu C.-H."/>
        </authorList>
    </citation>
    <scope>NUCLEOTIDE SEQUENCE [LARGE SCALE GENOMIC DNA]</scope>
    <source>
        <strain evidence="1 2">AN88</strain>
    </source>
</reference>
<evidence type="ECO:0000313" key="2">
    <source>
        <dbReference type="Proteomes" id="UP000030008"/>
    </source>
</evidence>
<organism evidence="1 2">
    <name type="scientific">Clostridium innocuum</name>
    <dbReference type="NCBI Taxonomy" id="1522"/>
    <lineage>
        <taxon>Bacteria</taxon>
        <taxon>Bacillati</taxon>
        <taxon>Bacillota</taxon>
        <taxon>Clostridia</taxon>
        <taxon>Eubacteriales</taxon>
        <taxon>Clostridiaceae</taxon>
        <taxon>Clostridium</taxon>
    </lineage>
</organism>
<protein>
    <submittedName>
        <fullName evidence="1">Uncharacterized protein</fullName>
    </submittedName>
</protein>
<gene>
    <name evidence="1" type="ORF">CIAN88_03315</name>
</gene>
<dbReference type="EMBL" id="JQIF01000015">
    <property type="protein sequence ID" value="KGJ54493.1"/>
    <property type="molecule type" value="Genomic_DNA"/>
</dbReference>
<dbReference type="AlphaFoldDB" id="A0A099IC40"/>
<name>A0A099IC40_CLOIN</name>
<proteinExistence type="predicted"/>
<comment type="caution">
    <text evidence="1">The sequence shown here is derived from an EMBL/GenBank/DDBJ whole genome shotgun (WGS) entry which is preliminary data.</text>
</comment>